<evidence type="ECO:0000256" key="1">
    <source>
        <dbReference type="SAM" id="MobiDB-lite"/>
    </source>
</evidence>
<organism evidence="2 3">
    <name type="scientific">Apostasia shenzhenica</name>
    <dbReference type="NCBI Taxonomy" id="1088818"/>
    <lineage>
        <taxon>Eukaryota</taxon>
        <taxon>Viridiplantae</taxon>
        <taxon>Streptophyta</taxon>
        <taxon>Embryophyta</taxon>
        <taxon>Tracheophyta</taxon>
        <taxon>Spermatophyta</taxon>
        <taxon>Magnoliopsida</taxon>
        <taxon>Liliopsida</taxon>
        <taxon>Asparagales</taxon>
        <taxon>Orchidaceae</taxon>
        <taxon>Apostasioideae</taxon>
        <taxon>Apostasia</taxon>
    </lineage>
</organism>
<dbReference type="PANTHER" id="PTHR34355">
    <property type="entry name" value="JOSEPHIN-LIKE PROTEIN"/>
    <property type="match status" value="1"/>
</dbReference>
<keyword evidence="3" id="KW-1185">Reference proteome</keyword>
<dbReference type="GO" id="GO:0004843">
    <property type="term" value="F:cysteine-type deubiquitinase activity"/>
    <property type="evidence" value="ECO:0007669"/>
    <property type="project" value="UniProtKB-EC"/>
</dbReference>
<name>A0A2I0AAD1_9ASPA</name>
<gene>
    <name evidence="2" type="ORF">AXF42_Ash019124</name>
</gene>
<dbReference type="PANTHER" id="PTHR34355:SF1">
    <property type="entry name" value="JOSEPHIN-LIKE PROTEIN"/>
    <property type="match status" value="1"/>
</dbReference>
<feature type="region of interest" description="Disordered" evidence="1">
    <location>
        <begin position="164"/>
        <end position="189"/>
    </location>
</feature>
<dbReference type="OrthoDB" id="786873at2759"/>
<dbReference type="EMBL" id="KZ452002">
    <property type="protein sequence ID" value="PKA52498.1"/>
    <property type="molecule type" value="Genomic_DNA"/>
</dbReference>
<reference evidence="2 3" key="1">
    <citation type="journal article" date="2017" name="Nature">
        <title>The Apostasia genome and the evolution of orchids.</title>
        <authorList>
            <person name="Zhang G.Q."/>
            <person name="Liu K.W."/>
            <person name="Li Z."/>
            <person name="Lohaus R."/>
            <person name="Hsiao Y.Y."/>
            <person name="Niu S.C."/>
            <person name="Wang J.Y."/>
            <person name="Lin Y.C."/>
            <person name="Xu Q."/>
            <person name="Chen L.J."/>
            <person name="Yoshida K."/>
            <person name="Fujiwara S."/>
            <person name="Wang Z.W."/>
            <person name="Zhang Y.Q."/>
            <person name="Mitsuda N."/>
            <person name="Wang M."/>
            <person name="Liu G.H."/>
            <person name="Pecoraro L."/>
            <person name="Huang H.X."/>
            <person name="Xiao X.J."/>
            <person name="Lin M."/>
            <person name="Wu X.Y."/>
            <person name="Wu W.L."/>
            <person name="Chen Y.Y."/>
            <person name="Chang S.B."/>
            <person name="Sakamoto S."/>
            <person name="Ohme-Takagi M."/>
            <person name="Yagi M."/>
            <person name="Zeng S.J."/>
            <person name="Shen C.Y."/>
            <person name="Yeh C.M."/>
            <person name="Luo Y.B."/>
            <person name="Tsai W.C."/>
            <person name="Van de Peer Y."/>
            <person name="Liu Z.J."/>
        </authorList>
    </citation>
    <scope>NUCLEOTIDE SEQUENCE [LARGE SCALE GENOMIC DNA]</scope>
    <source>
        <strain evidence="3">cv. Shenzhen</strain>
        <tissue evidence="2">Stem</tissue>
    </source>
</reference>
<keyword evidence="2" id="KW-0378">Hydrolase</keyword>
<protein>
    <submittedName>
        <fullName evidence="2">Josephin</fullName>
        <ecNumber evidence="2">3.4.19.12</ecNumber>
    </submittedName>
</protein>
<evidence type="ECO:0000313" key="2">
    <source>
        <dbReference type="EMBL" id="PKA52498.1"/>
    </source>
</evidence>
<dbReference type="AlphaFoldDB" id="A0A2I0AAD1"/>
<accession>A0A2I0AAD1</accession>
<sequence length="208" mass="23783">MKTHKVREILDESNDSLLDSVHQDMKIQYIYSKRSLNSIVTGRTRRMESQLESENYVRMPKLQRNKSKRSVGFHHAEAAAGDHERRPAVIISLKCYLDSKAAKSNSHVNVRSAAAKRNKWSMHNRKQNIPREVSGFSNSSAARFLRSVRVNMARALTHLFANKRPSSSTEVPTDVISSTRFVPPRDSHHSEAMEDCIEFVNSSYRKSL</sequence>
<dbReference type="EC" id="3.4.19.12" evidence="2"/>
<feature type="compositionally biased region" description="Polar residues" evidence="1">
    <location>
        <begin position="164"/>
        <end position="180"/>
    </location>
</feature>
<dbReference type="Proteomes" id="UP000236161">
    <property type="component" value="Unassembled WGS sequence"/>
</dbReference>
<proteinExistence type="predicted"/>
<evidence type="ECO:0000313" key="3">
    <source>
        <dbReference type="Proteomes" id="UP000236161"/>
    </source>
</evidence>